<keyword evidence="2" id="KW-1185">Reference proteome</keyword>
<dbReference type="AlphaFoldDB" id="A0A8F9TXN7"/>
<evidence type="ECO:0000313" key="1">
    <source>
        <dbReference type="EMBL" id="QYM79896.1"/>
    </source>
</evidence>
<dbReference type="KEGG" id="ole:K0B96_04570"/>
<dbReference type="InterPro" id="IPR006311">
    <property type="entry name" value="TAT_signal"/>
</dbReference>
<dbReference type="InterPro" id="IPR010869">
    <property type="entry name" value="DUF1501"/>
</dbReference>
<dbReference type="PANTHER" id="PTHR43737">
    <property type="entry name" value="BLL7424 PROTEIN"/>
    <property type="match status" value="1"/>
</dbReference>
<accession>A0A8F9TXN7</accession>
<protein>
    <submittedName>
        <fullName evidence="1">DUF1501 domain-containing protein</fullName>
    </submittedName>
</protein>
<dbReference type="Proteomes" id="UP000825051">
    <property type="component" value="Chromosome"/>
</dbReference>
<organism evidence="1 2">
    <name type="scientific">Horticoccus luteus</name>
    <dbReference type="NCBI Taxonomy" id="2862869"/>
    <lineage>
        <taxon>Bacteria</taxon>
        <taxon>Pseudomonadati</taxon>
        <taxon>Verrucomicrobiota</taxon>
        <taxon>Opitutia</taxon>
        <taxon>Opitutales</taxon>
        <taxon>Opitutaceae</taxon>
        <taxon>Horticoccus</taxon>
    </lineage>
</organism>
<dbReference type="Pfam" id="PF07394">
    <property type="entry name" value="DUF1501"/>
    <property type="match status" value="1"/>
</dbReference>
<dbReference type="PROSITE" id="PS51318">
    <property type="entry name" value="TAT"/>
    <property type="match status" value="1"/>
</dbReference>
<dbReference type="RefSeq" id="WP_220164328.1">
    <property type="nucleotide sequence ID" value="NZ_CP080507.1"/>
</dbReference>
<proteinExistence type="predicted"/>
<name>A0A8F9TXN7_9BACT</name>
<gene>
    <name evidence="1" type="ORF">K0B96_04570</name>
</gene>
<evidence type="ECO:0000313" key="2">
    <source>
        <dbReference type="Proteomes" id="UP000825051"/>
    </source>
</evidence>
<dbReference type="EMBL" id="CP080507">
    <property type="protein sequence ID" value="QYM79896.1"/>
    <property type="molecule type" value="Genomic_DNA"/>
</dbReference>
<reference evidence="1" key="1">
    <citation type="submission" date="2021-08" db="EMBL/GenBank/DDBJ databases">
        <title>Genome of a novel bacterium of the phylum Verrucomicrobia, Oleiharenicola sp. KSB-15.</title>
        <authorList>
            <person name="Chung J.-H."/>
            <person name="Ahn J.-H."/>
            <person name="Yoon Y."/>
            <person name="Kim D.-Y."/>
            <person name="An S.-H."/>
            <person name="Park I."/>
            <person name="Yeon J."/>
        </authorList>
    </citation>
    <scope>NUCLEOTIDE SEQUENCE</scope>
    <source>
        <strain evidence="1">KSB-15</strain>
    </source>
</reference>
<dbReference type="PANTHER" id="PTHR43737:SF1">
    <property type="entry name" value="DUF1501 DOMAIN-CONTAINING PROTEIN"/>
    <property type="match status" value="1"/>
</dbReference>
<sequence length="416" mass="45697">MKNLPNLLPSTRREFLRFSAKGIGLLAFTHYAPSFLVSSARAQIPAPGRDQPILVLVQLAGGNDGLNTVIPYADDHYHRLRPTLGIKEANVLKLDEHAGFNPACAGLHRLAQDGKLAILQNVGYPNPDRSHFRSTDIWETGSASDQYLTTGFIGRYFDNSCAGAPANADPLGVHLTAEVPETFFAEKDHATFGLSDRGGRRQRQQNLALLEKILHRPAGDDENANAGYLRHTMMDALVTEQKVQRVIADYRAGAEYPHTPFAQELRNVASLIAGGFSTRVYFVSLGSFDTHVNQFDRQNKLLQTLGDGLAAFQKDLAAHRLEENVLAMTFSEFGRRPMENDGKGTDHGTSAPLFIMGSRVKGGLHGAAPNLNLARNQDLTYGIDFRQVYATVIDRWLQGNSTAVLGQKYAPLDFIA</sequence>